<dbReference type="EMBL" id="OU895879">
    <property type="protein sequence ID" value="CAG9808382.1"/>
    <property type="molecule type" value="Genomic_DNA"/>
</dbReference>
<evidence type="ECO:0000256" key="1">
    <source>
        <dbReference type="ARBA" id="ARBA00022723"/>
    </source>
</evidence>
<feature type="domain" description="C2H2-type" evidence="6">
    <location>
        <begin position="696"/>
        <end position="723"/>
    </location>
</feature>
<evidence type="ECO:0000256" key="4">
    <source>
        <dbReference type="ARBA" id="ARBA00022833"/>
    </source>
</evidence>
<keyword evidence="4" id="KW-0862">Zinc</keyword>
<dbReference type="GO" id="GO:0008270">
    <property type="term" value="F:zinc ion binding"/>
    <property type="evidence" value="ECO:0007669"/>
    <property type="project" value="UniProtKB-KW"/>
</dbReference>
<keyword evidence="1" id="KW-0479">Metal-binding</keyword>
<dbReference type="PROSITE" id="PS00028">
    <property type="entry name" value="ZINC_FINGER_C2H2_1"/>
    <property type="match status" value="6"/>
</dbReference>
<feature type="domain" description="C2H2-type" evidence="6">
    <location>
        <begin position="640"/>
        <end position="667"/>
    </location>
</feature>
<evidence type="ECO:0000256" key="2">
    <source>
        <dbReference type="ARBA" id="ARBA00022737"/>
    </source>
</evidence>
<dbReference type="InterPro" id="IPR036236">
    <property type="entry name" value="Znf_C2H2_sf"/>
</dbReference>
<evidence type="ECO:0000256" key="5">
    <source>
        <dbReference type="PROSITE-ProRule" id="PRU00042"/>
    </source>
</evidence>
<evidence type="ECO:0000256" key="3">
    <source>
        <dbReference type="ARBA" id="ARBA00022771"/>
    </source>
</evidence>
<keyword evidence="2" id="KW-0677">Repeat</keyword>
<dbReference type="Gene3D" id="3.30.160.60">
    <property type="entry name" value="Classic Zinc Finger"/>
    <property type="match status" value="3"/>
</dbReference>
<evidence type="ECO:0000259" key="6">
    <source>
        <dbReference type="PROSITE" id="PS50157"/>
    </source>
</evidence>
<name>A0A9N9S1P5_9DIPT</name>
<protein>
    <recommendedName>
        <fullName evidence="6">C2H2-type domain-containing protein</fullName>
    </recommendedName>
</protein>
<gene>
    <name evidence="7" type="ORF">CHIRRI_LOCUS11224</name>
</gene>
<keyword evidence="3 5" id="KW-0863">Zinc-finger</keyword>
<reference evidence="7" key="1">
    <citation type="submission" date="2022-01" db="EMBL/GenBank/DDBJ databases">
        <authorList>
            <person name="King R."/>
        </authorList>
    </citation>
    <scope>NUCLEOTIDE SEQUENCE</scope>
</reference>
<dbReference type="Pfam" id="PF00096">
    <property type="entry name" value="zf-C2H2"/>
    <property type="match status" value="2"/>
</dbReference>
<evidence type="ECO:0000313" key="8">
    <source>
        <dbReference type="Proteomes" id="UP001153620"/>
    </source>
</evidence>
<organism evidence="7 8">
    <name type="scientific">Chironomus riparius</name>
    <dbReference type="NCBI Taxonomy" id="315576"/>
    <lineage>
        <taxon>Eukaryota</taxon>
        <taxon>Metazoa</taxon>
        <taxon>Ecdysozoa</taxon>
        <taxon>Arthropoda</taxon>
        <taxon>Hexapoda</taxon>
        <taxon>Insecta</taxon>
        <taxon>Pterygota</taxon>
        <taxon>Neoptera</taxon>
        <taxon>Endopterygota</taxon>
        <taxon>Diptera</taxon>
        <taxon>Nematocera</taxon>
        <taxon>Chironomoidea</taxon>
        <taxon>Chironomidae</taxon>
        <taxon>Chironominae</taxon>
        <taxon>Chironomus</taxon>
    </lineage>
</organism>
<dbReference type="AlphaFoldDB" id="A0A9N9S1P5"/>
<dbReference type="Proteomes" id="UP001153620">
    <property type="component" value="Chromosome 3"/>
</dbReference>
<dbReference type="PANTHER" id="PTHR24379:SF121">
    <property type="entry name" value="C2H2-TYPE DOMAIN-CONTAINING PROTEIN"/>
    <property type="match status" value="1"/>
</dbReference>
<evidence type="ECO:0000313" key="7">
    <source>
        <dbReference type="EMBL" id="CAG9808382.1"/>
    </source>
</evidence>
<feature type="domain" description="C2H2-type" evidence="6">
    <location>
        <begin position="668"/>
        <end position="695"/>
    </location>
</feature>
<keyword evidence="8" id="KW-1185">Reference proteome</keyword>
<dbReference type="PANTHER" id="PTHR24379">
    <property type="entry name" value="KRAB AND ZINC FINGER DOMAIN-CONTAINING"/>
    <property type="match status" value="1"/>
</dbReference>
<dbReference type="InterPro" id="IPR013087">
    <property type="entry name" value="Znf_C2H2_type"/>
</dbReference>
<dbReference type="SMART" id="SM00355">
    <property type="entry name" value="ZnF_C2H2"/>
    <property type="match status" value="12"/>
</dbReference>
<sequence>MQNSAQEFCSFCLKSRNEVDIIDTTKNSLLIDNKCYEFSYIFNDLLQFTSSDECICEMCKDLMVSFYLFKRNIKFPHNHIFRMLIKNQIEEYLNTFVDNIEDIKVIRTVNAITLEIQQNEIKIENKPDISEEVEEQEYEENATTEEMGYETLINYHCPKCETIEPTENDSEIHEFLRHSTFGAQLEVEIENSKVYSESTDIEDTFYVCGFCTSHLESFDLLLLHLLNVHNPEVLFQINEALNIPSHLIEFPTINGYLNYIKECLHHDNKMTNSVDYELKKYFYEVYGEMDEMSNASEKDMQEQEIEISEMNGAITEYDDNKIKKDKQEKLTEDLSLNDKEWVRNQITKSKRYVNTETGEKRVVYQCDLSDSCRHISNSAPGLRYHLINKHLKHRKEFEDRKRRDSNELIETYPYITKNSSKNCCNDCGLKFKDQRAYQLHERCHELFKTVANHSDSIFPSCNTCNQKFLNEDLLQHHLNKHDKNENLSEAIETEIGAIRQQGKIFTNFIRSDGETGLTDYTWKCGHCDSKNFSKEENCNLHLLLVHTVSFVCPIDKMEFKGFKSVSLFIHHLRNKHSELFPNLSFNCTFCQREFPTIYDKLNHMKNCDRKNLQCDHCGKRFWKKGDLLTHLKYVTGEVQFKCSVCTKKCISASDLSIHLRSHSKIKPYKCSLCTKSFRTLAARAAHVDAHNANLMFSCEICKKSFKQRQLYRRHMKAHESKGDISR</sequence>
<dbReference type="SUPFAM" id="SSF57667">
    <property type="entry name" value="beta-beta-alpha zinc fingers"/>
    <property type="match status" value="3"/>
</dbReference>
<dbReference type="OrthoDB" id="8922241at2759"/>
<dbReference type="PROSITE" id="PS50157">
    <property type="entry name" value="ZINC_FINGER_C2H2_2"/>
    <property type="match status" value="4"/>
</dbReference>
<accession>A0A9N9S1P5</accession>
<feature type="domain" description="C2H2-type" evidence="6">
    <location>
        <begin position="612"/>
        <end position="639"/>
    </location>
</feature>
<reference evidence="7" key="2">
    <citation type="submission" date="2022-10" db="EMBL/GenBank/DDBJ databases">
        <authorList>
            <consortium name="ENA_rothamsted_submissions"/>
            <consortium name="culmorum"/>
            <person name="King R."/>
        </authorList>
    </citation>
    <scope>NUCLEOTIDE SEQUENCE</scope>
</reference>
<proteinExistence type="predicted"/>